<keyword evidence="1 5" id="KW-0489">Methyltransferase</keyword>
<evidence type="ECO:0000256" key="2">
    <source>
        <dbReference type="ARBA" id="ARBA00022679"/>
    </source>
</evidence>
<dbReference type="HAMAP" id="MF_02126">
    <property type="entry name" value="RF_methyltr_PrmC"/>
    <property type="match status" value="1"/>
</dbReference>
<dbReference type="Gene3D" id="3.40.50.150">
    <property type="entry name" value="Vaccinia Virus protein VP39"/>
    <property type="match status" value="1"/>
</dbReference>
<dbReference type="InterPro" id="IPR002052">
    <property type="entry name" value="DNA_methylase_N6_adenine_CS"/>
</dbReference>
<feature type="binding site" evidence="5">
    <location>
        <begin position="158"/>
        <end position="162"/>
    </location>
    <ligand>
        <name>S-adenosyl-L-methionine</name>
        <dbReference type="ChEBI" id="CHEBI:59789"/>
    </ligand>
</feature>
<dbReference type="InterPro" id="IPR050320">
    <property type="entry name" value="N5-glutamine_MTase"/>
</dbReference>
<dbReference type="InterPro" id="IPR004556">
    <property type="entry name" value="HemK-like"/>
</dbReference>
<comment type="catalytic activity">
    <reaction evidence="4 5">
        <text>L-glutaminyl-[peptide chain release factor] + S-adenosyl-L-methionine = N(5)-methyl-L-glutaminyl-[peptide chain release factor] + S-adenosyl-L-homocysteine + H(+)</text>
        <dbReference type="Rhea" id="RHEA:42896"/>
        <dbReference type="Rhea" id="RHEA-COMP:10271"/>
        <dbReference type="Rhea" id="RHEA-COMP:10272"/>
        <dbReference type="ChEBI" id="CHEBI:15378"/>
        <dbReference type="ChEBI" id="CHEBI:30011"/>
        <dbReference type="ChEBI" id="CHEBI:57856"/>
        <dbReference type="ChEBI" id="CHEBI:59789"/>
        <dbReference type="ChEBI" id="CHEBI:61891"/>
        <dbReference type="EC" id="2.1.1.297"/>
    </reaction>
</comment>
<keyword evidence="9" id="KW-1185">Reference proteome</keyword>
<dbReference type="NCBIfam" id="TIGR03534">
    <property type="entry name" value="RF_mod_PrmC"/>
    <property type="match status" value="1"/>
</dbReference>
<keyword evidence="2 5" id="KW-0808">Transferase</keyword>
<dbReference type="EMBL" id="VFPN01000002">
    <property type="protein sequence ID" value="TQM63239.1"/>
    <property type="molecule type" value="Genomic_DNA"/>
</dbReference>
<dbReference type="Pfam" id="PF05175">
    <property type="entry name" value="MTS"/>
    <property type="match status" value="1"/>
</dbReference>
<feature type="binding site" evidence="5">
    <location>
        <begin position="226"/>
        <end position="229"/>
    </location>
    <ligand>
        <name>substrate</name>
    </ligand>
</feature>
<dbReference type="InterPro" id="IPR040758">
    <property type="entry name" value="PrmC_N"/>
</dbReference>
<evidence type="ECO:0000313" key="9">
    <source>
        <dbReference type="Proteomes" id="UP000318331"/>
    </source>
</evidence>
<feature type="binding site" evidence="5">
    <location>
        <position position="181"/>
    </location>
    <ligand>
        <name>S-adenosyl-L-methionine</name>
        <dbReference type="ChEBI" id="CHEBI:59789"/>
    </ligand>
</feature>
<dbReference type="AlphaFoldDB" id="A0A543HY51"/>
<dbReference type="NCBIfam" id="TIGR00536">
    <property type="entry name" value="hemK_fam"/>
    <property type="match status" value="1"/>
</dbReference>
<evidence type="ECO:0000313" key="8">
    <source>
        <dbReference type="EMBL" id="TQM63239.1"/>
    </source>
</evidence>
<dbReference type="InterPro" id="IPR007848">
    <property type="entry name" value="Small_mtfrase_dom"/>
</dbReference>
<comment type="caution">
    <text evidence="8">The sequence shown here is derived from an EMBL/GenBank/DDBJ whole genome shotgun (WGS) entry which is preliminary data.</text>
</comment>
<feature type="domain" description="Release factor glutamine methyltransferase N-terminal" evidence="7">
    <location>
        <begin position="39"/>
        <end position="111"/>
    </location>
</feature>
<dbReference type="PANTHER" id="PTHR18895">
    <property type="entry name" value="HEMK METHYLTRANSFERASE"/>
    <property type="match status" value="1"/>
</dbReference>
<evidence type="ECO:0000256" key="5">
    <source>
        <dbReference type="HAMAP-Rule" id="MF_02126"/>
    </source>
</evidence>
<protein>
    <recommendedName>
        <fullName evidence="5">Release factor glutamine methyltransferase</fullName>
        <shortName evidence="5">RF MTase</shortName>
        <ecNumber evidence="5">2.1.1.297</ecNumber>
    </recommendedName>
    <alternativeName>
        <fullName evidence="5">N5-glutamine methyltransferase PrmC</fullName>
    </alternativeName>
    <alternativeName>
        <fullName evidence="5">Protein-(glutamine-N5) MTase PrmC</fullName>
    </alternativeName>
    <alternativeName>
        <fullName evidence="5">Protein-glutamine N-methyltransferase PrmC</fullName>
    </alternativeName>
</protein>
<accession>A0A543HY51</accession>
<dbReference type="PROSITE" id="PS00092">
    <property type="entry name" value="N6_MTASE"/>
    <property type="match status" value="1"/>
</dbReference>
<evidence type="ECO:0000256" key="3">
    <source>
        <dbReference type="ARBA" id="ARBA00022691"/>
    </source>
</evidence>
<proteinExistence type="inferred from homology"/>
<dbReference type="GO" id="GO:0032259">
    <property type="term" value="P:methylation"/>
    <property type="evidence" value="ECO:0007669"/>
    <property type="project" value="UniProtKB-KW"/>
</dbReference>
<evidence type="ECO:0000259" key="7">
    <source>
        <dbReference type="Pfam" id="PF17827"/>
    </source>
</evidence>
<dbReference type="PANTHER" id="PTHR18895:SF74">
    <property type="entry name" value="MTRF1L RELEASE FACTOR GLUTAMINE METHYLTRANSFERASE"/>
    <property type="match status" value="1"/>
</dbReference>
<dbReference type="EC" id="2.1.1.297" evidence="5"/>
<evidence type="ECO:0000256" key="4">
    <source>
        <dbReference type="ARBA" id="ARBA00048391"/>
    </source>
</evidence>
<dbReference type="SUPFAM" id="SSF53335">
    <property type="entry name" value="S-adenosyl-L-methionine-dependent methyltransferases"/>
    <property type="match status" value="1"/>
</dbReference>
<comment type="caution">
    <text evidence="5">Lacks conserved residue(s) required for the propagation of feature annotation.</text>
</comment>
<name>A0A543HY51_9MICO</name>
<dbReference type="GO" id="GO:0102559">
    <property type="term" value="F:peptide chain release factor N(5)-glutamine methyltransferase activity"/>
    <property type="evidence" value="ECO:0007669"/>
    <property type="project" value="UniProtKB-EC"/>
</dbReference>
<feature type="domain" description="Methyltransferase small" evidence="6">
    <location>
        <begin position="153"/>
        <end position="230"/>
    </location>
</feature>
<organism evidence="8 9">
    <name type="scientific">Klugiella xanthotipulae</name>
    <dbReference type="NCBI Taxonomy" id="244735"/>
    <lineage>
        <taxon>Bacteria</taxon>
        <taxon>Bacillati</taxon>
        <taxon>Actinomycetota</taxon>
        <taxon>Actinomycetes</taxon>
        <taxon>Micrococcales</taxon>
        <taxon>Microbacteriaceae</taxon>
        <taxon>Klugiella</taxon>
    </lineage>
</organism>
<dbReference type="GO" id="GO:0003676">
    <property type="term" value="F:nucleic acid binding"/>
    <property type="evidence" value="ECO:0007669"/>
    <property type="project" value="InterPro"/>
</dbReference>
<comment type="function">
    <text evidence="5">Methylates the class 1 translation termination release factors RF1/PrfA and RF2/PrfB on the glutamine residue of the universally conserved GGQ motif.</text>
</comment>
<dbReference type="CDD" id="cd02440">
    <property type="entry name" value="AdoMet_MTases"/>
    <property type="match status" value="1"/>
</dbReference>
<reference evidence="8 9" key="1">
    <citation type="submission" date="2019-06" db="EMBL/GenBank/DDBJ databases">
        <title>Sequencing the genomes of 1000 actinobacteria strains.</title>
        <authorList>
            <person name="Klenk H.-P."/>
        </authorList>
    </citation>
    <scope>NUCLEOTIDE SEQUENCE [LARGE SCALE GENOMIC DNA]</scope>
    <source>
        <strain evidence="8 9">DSM 18031</strain>
    </source>
</reference>
<sequence>MRVADPCPHLPRKRFLISDPHHTDPVEAGLDGHPLGLAELLRVSARRLAAAGVPDPQVDAELLIASVLDVSRGRLHALAILNGPCPDQLIDRVEPLIVRRENREPLQHITGTAPFRGLTLRVGPGVFIPRPETESVVQFAIDALRSVPTARPLGVDLGTGSGAIALAMATEVPTAHIVAVEKSPEAHRWASANFAAVAATNAELIRGDLATAVGHLAGQVNVLVSNPPYIPAAAIPRDLEVRLYDPEMALYGGVDGLDVVREISRLGRTLVVPGGVLVLEHAEMQGAAIRELLRADGWRSPETHHDLTARDRTTTATR</sequence>
<keyword evidence="3 5" id="KW-0949">S-adenosyl-L-methionine</keyword>
<dbReference type="Gene3D" id="1.10.8.10">
    <property type="entry name" value="DNA helicase RuvA subunit, C-terminal domain"/>
    <property type="match status" value="1"/>
</dbReference>
<dbReference type="Pfam" id="PF17827">
    <property type="entry name" value="PrmC_N"/>
    <property type="match status" value="1"/>
</dbReference>
<evidence type="ECO:0000256" key="1">
    <source>
        <dbReference type="ARBA" id="ARBA00022603"/>
    </source>
</evidence>
<gene>
    <name evidence="5" type="primary">prmC</name>
    <name evidence="8" type="ORF">FB466_1495</name>
</gene>
<dbReference type="InterPro" id="IPR029063">
    <property type="entry name" value="SAM-dependent_MTases_sf"/>
</dbReference>
<comment type="similarity">
    <text evidence="5">Belongs to the protein N5-glutamine methyltransferase family. PrmC subfamily.</text>
</comment>
<dbReference type="InterPro" id="IPR019874">
    <property type="entry name" value="RF_methyltr_PrmC"/>
</dbReference>
<dbReference type="Proteomes" id="UP000318331">
    <property type="component" value="Unassembled WGS sequence"/>
</dbReference>
<feature type="binding site" evidence="5">
    <location>
        <position position="226"/>
    </location>
    <ligand>
        <name>S-adenosyl-L-methionine</name>
        <dbReference type="ChEBI" id="CHEBI:59789"/>
    </ligand>
</feature>
<evidence type="ECO:0000259" key="6">
    <source>
        <dbReference type="Pfam" id="PF05175"/>
    </source>
</evidence>